<evidence type="ECO:0000256" key="5">
    <source>
        <dbReference type="ARBA" id="ARBA00022989"/>
    </source>
</evidence>
<dbReference type="Proteomes" id="UP000887566">
    <property type="component" value="Unplaced"/>
</dbReference>
<feature type="domain" description="SEFIR" evidence="11">
    <location>
        <begin position="533"/>
        <end position="684"/>
    </location>
</feature>
<dbReference type="InterPro" id="IPR039465">
    <property type="entry name" value="IL-17_rcpt-like"/>
</dbReference>
<accession>A0A914VY18</accession>
<dbReference type="PROSITE" id="PS51534">
    <property type="entry name" value="SEFIR"/>
    <property type="match status" value="1"/>
</dbReference>
<keyword evidence="2" id="KW-1003">Cell membrane</keyword>
<evidence type="ECO:0000256" key="9">
    <source>
        <dbReference type="SAM" id="MobiDB-lite"/>
    </source>
</evidence>
<reference evidence="13" key="1">
    <citation type="submission" date="2022-11" db="UniProtKB">
        <authorList>
            <consortium name="WormBaseParasite"/>
        </authorList>
    </citation>
    <scope>IDENTIFICATION</scope>
</reference>
<feature type="compositionally biased region" description="Pro residues" evidence="9">
    <location>
        <begin position="435"/>
        <end position="448"/>
    </location>
</feature>
<dbReference type="PANTHER" id="PTHR15583:SF7">
    <property type="entry name" value="INTERLEUKIN CYTOKINE RECEPTOR-RELATED PROTEIN 2"/>
    <property type="match status" value="1"/>
</dbReference>
<keyword evidence="12" id="KW-1185">Reference proteome</keyword>
<organism evidence="12 13">
    <name type="scientific">Plectus sambesii</name>
    <dbReference type="NCBI Taxonomy" id="2011161"/>
    <lineage>
        <taxon>Eukaryota</taxon>
        <taxon>Metazoa</taxon>
        <taxon>Ecdysozoa</taxon>
        <taxon>Nematoda</taxon>
        <taxon>Chromadorea</taxon>
        <taxon>Plectida</taxon>
        <taxon>Plectina</taxon>
        <taxon>Plectoidea</taxon>
        <taxon>Plectidae</taxon>
        <taxon>Plectus</taxon>
    </lineage>
</organism>
<dbReference type="GO" id="GO:0005886">
    <property type="term" value="C:plasma membrane"/>
    <property type="evidence" value="ECO:0007669"/>
    <property type="project" value="UniProtKB-SubCell"/>
</dbReference>
<comment type="subcellular location">
    <subcellularLocation>
        <location evidence="1">Cell membrane</location>
        <topology evidence="1">Single-pass type I membrane protein</topology>
    </subcellularLocation>
</comment>
<dbReference type="Gene3D" id="2.60.40.2160">
    <property type="entry name" value="Interleukin-17 receptor A/B, fibronectin-III-like domain 1"/>
    <property type="match status" value="1"/>
</dbReference>
<dbReference type="InterPro" id="IPR038683">
    <property type="entry name" value="IL17RA/B_FnIII-like_1_sf"/>
</dbReference>
<dbReference type="AlphaFoldDB" id="A0A914VY18"/>
<dbReference type="Pfam" id="PF08357">
    <property type="entry name" value="SEFIR"/>
    <property type="match status" value="1"/>
</dbReference>
<feature type="region of interest" description="Disordered" evidence="9">
    <location>
        <begin position="1"/>
        <end position="38"/>
    </location>
</feature>
<evidence type="ECO:0000256" key="4">
    <source>
        <dbReference type="ARBA" id="ARBA00022729"/>
    </source>
</evidence>
<sequence length="821" mass="90436">MLHATDDVDGALGAEKPVGRADGRIDRGRGGRRGPSRCAPPCRVRCVCRRYRPRSASRRTAAPPTDLPASCATPSSVLRRAVSTCSTSTCVHRQSGAGYATLRHMLPLLTVVIVLVVSSTGTHADTNSQPLPSKPWFDPDCSDPRYKQDIECYIEADGCGQAPTADAYPSKAHDFRVQPFAKATPRLGHDKYQLAVDISWQPPTDNTTTLLQGFALTILPEGSNAEQCYLFRFRLARWTDSVVTASPRFRFVTDNMFEFGVRYNMDLQSLPRPRGNQSTEGTFLHSRVAMPHHPAYAVTQRAMCLSCWVDSMDGKPCCPVEFVGAPEHYCFEAYEVRLLDETSIELLHHAIVTTDMMKAEVIDNRTVLFGEYNFTNLEVDKYYIPAVLPIERASDNRCLCPVDARPDTDPYDPRIVCSCLAAEWKKVRIERHQPPPVDPCNSTAPPPSCMKQTSEPPPERSGGSWSIIMLLILGIMLAIVLVGVYILFVFYRRYRSKGKTIRIRFVADRRSDDGPALVNGAVNGLTPLVSKGPNNVLIVYSHDCAAHEAAVLALAEYLRDVVGLDVQLDVWNLADIARNKNDYVIRSIQNADKVFLLNSKGAFYRYQSKLYGTGTLERRNPVPTDDIFISHLDHLTTTSTSDRRQAEGKLVSGSFSYTSEANILRPFAPSGQFVVPRNTAALVHSLSSGQCRLEEHTLTSGPAYSRLVEKISEMTVFQQFEPNWFEESHVRVPAPSRASPSPLLASSSSSMAPTTSSGLGHDVIAVARRPMTVEQLACATAEDDGTRGSGDSGVISDMLSEEDSCRLKGDAGAQPGRLQLV</sequence>
<keyword evidence="8" id="KW-0325">Glycoprotein</keyword>
<dbReference type="Gene3D" id="3.40.50.11530">
    <property type="match status" value="1"/>
</dbReference>
<evidence type="ECO:0000256" key="10">
    <source>
        <dbReference type="SAM" id="Phobius"/>
    </source>
</evidence>
<evidence type="ECO:0000256" key="2">
    <source>
        <dbReference type="ARBA" id="ARBA00022475"/>
    </source>
</evidence>
<evidence type="ECO:0000256" key="6">
    <source>
        <dbReference type="ARBA" id="ARBA00023136"/>
    </source>
</evidence>
<evidence type="ECO:0000259" key="11">
    <source>
        <dbReference type="PROSITE" id="PS51534"/>
    </source>
</evidence>
<feature type="transmembrane region" description="Helical" evidence="10">
    <location>
        <begin position="465"/>
        <end position="491"/>
    </location>
</feature>
<dbReference type="GO" id="GO:0030368">
    <property type="term" value="F:interleukin-17 receptor activity"/>
    <property type="evidence" value="ECO:0007669"/>
    <property type="project" value="InterPro"/>
</dbReference>
<evidence type="ECO:0000313" key="13">
    <source>
        <dbReference type="WBParaSite" id="PSAMB.scaffold27size109617.g577.t1"/>
    </source>
</evidence>
<proteinExistence type="predicted"/>
<dbReference type="InterPro" id="IPR057066">
    <property type="entry name" value="Ig_ILCR1"/>
</dbReference>
<feature type="region of interest" description="Disordered" evidence="9">
    <location>
        <begin position="435"/>
        <end position="460"/>
    </location>
</feature>
<evidence type="ECO:0000313" key="12">
    <source>
        <dbReference type="Proteomes" id="UP000887566"/>
    </source>
</evidence>
<feature type="compositionally biased region" description="Basic and acidic residues" evidence="9">
    <location>
        <begin position="17"/>
        <end position="29"/>
    </location>
</feature>
<protein>
    <submittedName>
        <fullName evidence="13">SEFIR domain-containing protein</fullName>
    </submittedName>
</protein>
<keyword evidence="4" id="KW-0732">Signal</keyword>
<evidence type="ECO:0000256" key="8">
    <source>
        <dbReference type="ARBA" id="ARBA00023180"/>
    </source>
</evidence>
<name>A0A914VY18_9BILA</name>
<keyword evidence="3 10" id="KW-0812">Transmembrane</keyword>
<keyword evidence="6 10" id="KW-0472">Membrane</keyword>
<dbReference type="InterPro" id="IPR013568">
    <property type="entry name" value="SEFIR_dom"/>
</dbReference>
<dbReference type="WBParaSite" id="PSAMB.scaffold27size109617.g577.t1">
    <property type="protein sequence ID" value="PSAMB.scaffold27size109617.g577.t1"/>
    <property type="gene ID" value="PSAMB.scaffold27size109617.g577"/>
</dbReference>
<dbReference type="Pfam" id="PF23608">
    <property type="entry name" value="Ig_ILCR1"/>
    <property type="match status" value="1"/>
</dbReference>
<dbReference type="Pfam" id="PF25519">
    <property type="entry name" value="ILCR1_N"/>
    <property type="match status" value="1"/>
</dbReference>
<evidence type="ECO:0000256" key="3">
    <source>
        <dbReference type="ARBA" id="ARBA00022692"/>
    </source>
</evidence>
<evidence type="ECO:0000256" key="7">
    <source>
        <dbReference type="ARBA" id="ARBA00023170"/>
    </source>
</evidence>
<feature type="region of interest" description="Disordered" evidence="9">
    <location>
        <begin position="733"/>
        <end position="757"/>
    </location>
</feature>
<evidence type="ECO:0000256" key="1">
    <source>
        <dbReference type="ARBA" id="ARBA00004251"/>
    </source>
</evidence>
<keyword evidence="5 10" id="KW-1133">Transmembrane helix</keyword>
<dbReference type="PANTHER" id="PTHR15583">
    <property type="entry name" value="INTERLEUKIN-17 RECEPTOR"/>
    <property type="match status" value="1"/>
</dbReference>
<keyword evidence="7" id="KW-0675">Receptor</keyword>